<sequence>MSTANHDETAAERVALVVGGGFNDDALGDEYYRVIEAIRAAPADHLHEFLRMFVTQPASAAMLTELTLARFLEIVQPLLPNDVRAAATALDRRMGSLSQHLESLGESTSEAVNNARDRAGRQIDFRRGTISEMLAP</sequence>
<dbReference type="EMBL" id="JBDIMF010000002">
    <property type="protein sequence ID" value="MEN2786472.1"/>
    <property type="molecule type" value="Genomic_DNA"/>
</dbReference>
<comment type="caution">
    <text evidence="1">The sequence shown here is derived from an EMBL/GenBank/DDBJ whole genome shotgun (WGS) entry which is preliminary data.</text>
</comment>
<organism evidence="1 2">
    <name type="scientific">Sphingomonas qilianensis</name>
    <dbReference type="NCBI Taxonomy" id="1736690"/>
    <lineage>
        <taxon>Bacteria</taxon>
        <taxon>Pseudomonadati</taxon>
        <taxon>Pseudomonadota</taxon>
        <taxon>Alphaproteobacteria</taxon>
        <taxon>Sphingomonadales</taxon>
        <taxon>Sphingomonadaceae</taxon>
        <taxon>Sphingomonas</taxon>
    </lineage>
</organism>
<protein>
    <submittedName>
        <fullName evidence="1">Uncharacterized protein</fullName>
    </submittedName>
</protein>
<gene>
    <name evidence="1" type="ORF">ABC969_08580</name>
</gene>
<name>A0ABU9XRL0_9SPHN</name>
<proteinExistence type="predicted"/>
<accession>A0ABU9XRL0</accession>
<dbReference type="RefSeq" id="WP_345864258.1">
    <property type="nucleotide sequence ID" value="NZ_JBDIMF010000002.1"/>
</dbReference>
<evidence type="ECO:0000313" key="2">
    <source>
        <dbReference type="Proteomes" id="UP001404104"/>
    </source>
</evidence>
<dbReference type="Proteomes" id="UP001404104">
    <property type="component" value="Unassembled WGS sequence"/>
</dbReference>
<reference evidence="1 2" key="1">
    <citation type="submission" date="2024-05" db="EMBL/GenBank/DDBJ databases">
        <authorList>
            <person name="Liu Q."/>
            <person name="Xin Y.-H."/>
        </authorList>
    </citation>
    <scope>NUCLEOTIDE SEQUENCE [LARGE SCALE GENOMIC DNA]</scope>
    <source>
        <strain evidence="1 2">CGMCC 1.15349</strain>
    </source>
</reference>
<evidence type="ECO:0000313" key="1">
    <source>
        <dbReference type="EMBL" id="MEN2786472.1"/>
    </source>
</evidence>
<keyword evidence="2" id="KW-1185">Reference proteome</keyword>